<dbReference type="Proteomes" id="UP000183190">
    <property type="component" value="Unassembled WGS sequence"/>
</dbReference>
<keyword evidence="5 10" id="KW-0547">Nucleotide-binding</keyword>
<protein>
    <recommendedName>
        <fullName evidence="2">tetrahydrofolate synthase</fullName>
        <ecNumber evidence="2">6.3.2.17</ecNumber>
    </recommendedName>
    <alternativeName>
        <fullName evidence="8">Tetrahydrofolylpolyglutamate synthase</fullName>
    </alternativeName>
</protein>
<dbReference type="InterPro" id="IPR004101">
    <property type="entry name" value="Mur_ligase_C"/>
</dbReference>
<feature type="domain" description="Mur ligase C-terminal" evidence="11">
    <location>
        <begin position="287"/>
        <end position="405"/>
    </location>
</feature>
<evidence type="ECO:0000256" key="9">
    <source>
        <dbReference type="ARBA" id="ARBA00047493"/>
    </source>
</evidence>
<evidence type="ECO:0000313" key="13">
    <source>
        <dbReference type="EMBL" id="SEH46849.1"/>
    </source>
</evidence>
<dbReference type="GO" id="GO:0004326">
    <property type="term" value="F:tetrahydrofolylpolyglutamate synthase activity"/>
    <property type="evidence" value="ECO:0007669"/>
    <property type="project" value="UniProtKB-EC"/>
</dbReference>
<dbReference type="AlphaFoldDB" id="A0A1H6IDF5"/>
<evidence type="ECO:0000256" key="6">
    <source>
        <dbReference type="ARBA" id="ARBA00022840"/>
    </source>
</evidence>
<dbReference type="Pfam" id="PF08245">
    <property type="entry name" value="Mur_ligase_M"/>
    <property type="match status" value="1"/>
</dbReference>
<dbReference type="GO" id="GO:0008841">
    <property type="term" value="F:dihydrofolate synthase activity"/>
    <property type="evidence" value="ECO:0007669"/>
    <property type="project" value="TreeGrafter"/>
</dbReference>
<accession>A0A1H6IDF5</accession>
<evidence type="ECO:0000256" key="8">
    <source>
        <dbReference type="ARBA" id="ARBA00030592"/>
    </source>
</evidence>
<evidence type="ECO:0000313" key="14">
    <source>
        <dbReference type="Proteomes" id="UP000183190"/>
    </source>
</evidence>
<dbReference type="InterPro" id="IPR001645">
    <property type="entry name" value="Folylpolyglutamate_synth"/>
</dbReference>
<comment type="catalytic activity">
    <reaction evidence="9">
        <text>(6S)-5,6,7,8-tetrahydrofolyl-(gamma-L-Glu)(n) + L-glutamate + ATP = (6S)-5,6,7,8-tetrahydrofolyl-(gamma-L-Glu)(n+1) + ADP + phosphate + H(+)</text>
        <dbReference type="Rhea" id="RHEA:10580"/>
        <dbReference type="Rhea" id="RHEA-COMP:14738"/>
        <dbReference type="Rhea" id="RHEA-COMP:14740"/>
        <dbReference type="ChEBI" id="CHEBI:15378"/>
        <dbReference type="ChEBI" id="CHEBI:29985"/>
        <dbReference type="ChEBI" id="CHEBI:30616"/>
        <dbReference type="ChEBI" id="CHEBI:43474"/>
        <dbReference type="ChEBI" id="CHEBI:141005"/>
        <dbReference type="ChEBI" id="CHEBI:456216"/>
        <dbReference type="EC" id="6.3.2.17"/>
    </reaction>
</comment>
<dbReference type="PANTHER" id="PTHR11136:SF0">
    <property type="entry name" value="DIHYDROFOLATE SYNTHETASE-RELATED"/>
    <property type="match status" value="1"/>
</dbReference>
<dbReference type="GO" id="GO:0046872">
    <property type="term" value="F:metal ion binding"/>
    <property type="evidence" value="ECO:0007669"/>
    <property type="project" value="UniProtKB-KW"/>
</dbReference>
<evidence type="ECO:0000256" key="1">
    <source>
        <dbReference type="ARBA" id="ARBA00008276"/>
    </source>
</evidence>
<evidence type="ECO:0000256" key="5">
    <source>
        <dbReference type="ARBA" id="ARBA00022741"/>
    </source>
</evidence>
<dbReference type="OrthoDB" id="9809356at2"/>
<dbReference type="PROSITE" id="PS01012">
    <property type="entry name" value="FOLYLPOLYGLU_SYNT_2"/>
    <property type="match status" value="1"/>
</dbReference>
<name>A0A1H6IDF5_RUMFL</name>
<gene>
    <name evidence="13" type="ORF">SAMN02910265_00846</name>
</gene>
<keyword evidence="6 10" id="KW-0067">ATP-binding</keyword>
<organism evidence="13 14">
    <name type="scientific">Ruminococcus flavefaciens</name>
    <dbReference type="NCBI Taxonomy" id="1265"/>
    <lineage>
        <taxon>Bacteria</taxon>
        <taxon>Bacillati</taxon>
        <taxon>Bacillota</taxon>
        <taxon>Clostridia</taxon>
        <taxon>Eubacteriales</taxon>
        <taxon>Oscillospiraceae</taxon>
        <taxon>Ruminococcus</taxon>
    </lineage>
</organism>
<dbReference type="Gene3D" id="3.90.190.20">
    <property type="entry name" value="Mur ligase, C-terminal domain"/>
    <property type="match status" value="1"/>
</dbReference>
<dbReference type="PANTHER" id="PTHR11136">
    <property type="entry name" value="FOLYLPOLYGLUTAMATE SYNTHASE-RELATED"/>
    <property type="match status" value="1"/>
</dbReference>
<evidence type="ECO:0000256" key="3">
    <source>
        <dbReference type="ARBA" id="ARBA00022598"/>
    </source>
</evidence>
<dbReference type="InterPro" id="IPR036565">
    <property type="entry name" value="Mur-like_cat_sf"/>
</dbReference>
<proteinExistence type="inferred from homology"/>
<dbReference type="PIRSF" id="PIRSF001563">
    <property type="entry name" value="Folylpolyglu_synth"/>
    <property type="match status" value="1"/>
</dbReference>
<dbReference type="SUPFAM" id="SSF53623">
    <property type="entry name" value="MurD-like peptide ligases, catalytic domain"/>
    <property type="match status" value="1"/>
</dbReference>
<feature type="domain" description="Mur ligase central" evidence="12">
    <location>
        <begin position="45"/>
        <end position="208"/>
    </location>
</feature>
<evidence type="ECO:0000256" key="10">
    <source>
        <dbReference type="PIRNR" id="PIRNR001563"/>
    </source>
</evidence>
<evidence type="ECO:0000259" key="11">
    <source>
        <dbReference type="Pfam" id="PF02875"/>
    </source>
</evidence>
<dbReference type="SUPFAM" id="SSF53244">
    <property type="entry name" value="MurD-like peptide ligases, peptide-binding domain"/>
    <property type="match status" value="1"/>
</dbReference>
<dbReference type="EMBL" id="FNWV01000002">
    <property type="protein sequence ID" value="SEH46849.1"/>
    <property type="molecule type" value="Genomic_DNA"/>
</dbReference>
<keyword evidence="3 10" id="KW-0436">Ligase</keyword>
<dbReference type="GO" id="GO:0005737">
    <property type="term" value="C:cytoplasm"/>
    <property type="evidence" value="ECO:0007669"/>
    <property type="project" value="TreeGrafter"/>
</dbReference>
<dbReference type="GO" id="GO:0005524">
    <property type="term" value="F:ATP binding"/>
    <property type="evidence" value="ECO:0007669"/>
    <property type="project" value="UniProtKB-KW"/>
</dbReference>
<dbReference type="InterPro" id="IPR018109">
    <property type="entry name" value="Folylpolyglutamate_synth_CS"/>
</dbReference>
<keyword evidence="7" id="KW-0460">Magnesium</keyword>
<sequence length="417" mass="45482">MNIEECMSFINSYTKSGGRITDLSRAADLMERIGDPQKRLKFVHIAGTNGKGSTLEYIANALQLSGYKTGKFTSPFILRYNDRIRINDDEIDEESLCSIAEFVKERVGDMAYSQFEITMAIALLWYEREKCDIVVLETGIGGLLDCTNVIPPPLISVITSISLDHTALLGETVEEIAVHKAGIIKSGSAVVLSEDNPDSVREIVRNTAEKVGAELIPCEPCPPNADGGLFSPFMYRGIKLTPAMAGIHQKYNAQTAITVCIYLRSKGFEISESAIIRSVETTQVRARVQYIDGEPPVIVDGGHNPAGVAMLSLMLMYLSTRGKKIYTVMGMVDSKDYVECVKKISSLSDKLFAVDGFAPNAVPSETIADIASFRTEAESGTLEECAEKAKALALENNGIAVICGSLYLASKYLNENR</sequence>
<evidence type="ECO:0000256" key="2">
    <source>
        <dbReference type="ARBA" id="ARBA00013025"/>
    </source>
</evidence>
<keyword evidence="4" id="KW-0479">Metal-binding</keyword>
<dbReference type="Pfam" id="PF02875">
    <property type="entry name" value="Mur_ligase_C"/>
    <property type="match status" value="1"/>
</dbReference>
<dbReference type="NCBIfam" id="TIGR01499">
    <property type="entry name" value="folC"/>
    <property type="match status" value="1"/>
</dbReference>
<dbReference type="Gene3D" id="3.40.1190.10">
    <property type="entry name" value="Mur-like, catalytic domain"/>
    <property type="match status" value="1"/>
</dbReference>
<reference evidence="13 14" key="1">
    <citation type="submission" date="2016-10" db="EMBL/GenBank/DDBJ databases">
        <authorList>
            <person name="de Groot N.N."/>
        </authorList>
    </citation>
    <scope>NUCLEOTIDE SEQUENCE [LARGE SCALE GENOMIC DNA]</scope>
    <source>
        <strain evidence="13 14">YAD2003</strain>
    </source>
</reference>
<evidence type="ECO:0000259" key="12">
    <source>
        <dbReference type="Pfam" id="PF08245"/>
    </source>
</evidence>
<dbReference type="EC" id="6.3.2.17" evidence="2"/>
<comment type="similarity">
    <text evidence="1 10">Belongs to the folylpolyglutamate synthase family.</text>
</comment>
<evidence type="ECO:0000256" key="4">
    <source>
        <dbReference type="ARBA" id="ARBA00022723"/>
    </source>
</evidence>
<evidence type="ECO:0000256" key="7">
    <source>
        <dbReference type="ARBA" id="ARBA00022842"/>
    </source>
</evidence>
<dbReference type="RefSeq" id="WP_074714632.1">
    <property type="nucleotide sequence ID" value="NZ_FNWV01000002.1"/>
</dbReference>
<dbReference type="InterPro" id="IPR013221">
    <property type="entry name" value="Mur_ligase_cen"/>
</dbReference>
<dbReference type="InterPro" id="IPR036615">
    <property type="entry name" value="Mur_ligase_C_dom_sf"/>
</dbReference>